<gene>
    <name evidence="5" type="ORF">ACTOB_002360</name>
</gene>
<keyword evidence="3" id="KW-0804">Transcription</keyword>
<keyword evidence="2" id="KW-0238">DNA-binding</keyword>
<dbReference type="InterPro" id="IPR037923">
    <property type="entry name" value="HTH-like"/>
</dbReference>
<keyword evidence="6" id="KW-1185">Reference proteome</keyword>
<reference evidence="5 6" key="1">
    <citation type="submission" date="2023-06" db="EMBL/GenBank/DDBJ databases">
        <authorList>
            <person name="Yushchuk O."/>
            <person name="Binda E."/>
            <person name="Ruckert-Reed C."/>
            <person name="Fedorenko V."/>
            <person name="Kalinowski J."/>
            <person name="Marinelli F."/>
        </authorList>
    </citation>
    <scope>NUCLEOTIDE SEQUENCE [LARGE SCALE GENOMIC DNA]</scope>
    <source>
        <strain evidence="5 6">NRRL 3884</strain>
    </source>
</reference>
<keyword evidence="1" id="KW-0805">Transcription regulation</keyword>
<feature type="domain" description="HTH araC/xylS-type" evidence="4">
    <location>
        <begin position="177"/>
        <end position="275"/>
    </location>
</feature>
<dbReference type="Proteomes" id="UP001240150">
    <property type="component" value="Chromosome"/>
</dbReference>
<dbReference type="RefSeq" id="WP_284920138.1">
    <property type="nucleotide sequence ID" value="NZ_CP126980.1"/>
</dbReference>
<dbReference type="InterPro" id="IPR018060">
    <property type="entry name" value="HTH_AraC"/>
</dbReference>
<dbReference type="PANTHER" id="PTHR43280:SF32">
    <property type="entry name" value="TRANSCRIPTIONAL REGULATORY PROTEIN"/>
    <property type="match status" value="1"/>
</dbReference>
<dbReference type="Pfam" id="PF12833">
    <property type="entry name" value="HTH_18"/>
    <property type="match status" value="1"/>
</dbReference>
<proteinExistence type="predicted"/>
<sequence length="280" mass="30434">MTIGHEIWQVRYVAGVPAAVEVLSFAALRRMDRTGRRRGWQRPEFHVLALVESGAGRHRADFADFPLVPGTVVWIRPGVVHRWSDVDAVDGPLILCTPQAVTVEPPAPLTWLAPAASRPLLRAAAAHLAAEQSAQLADPALHAPEVLAALLAALLHRAVRTAPAPAVADGAAHEIFRSFRAAVEAGFTTHHRVDWYARQLGYAPRTLTRATRAAAGVPAKRFLDERILLEAKRLLAHTGLPVTACARRLGFPDPPSFTTFFRHHTGVAPTRWRQAADPAA</sequence>
<evidence type="ECO:0000313" key="6">
    <source>
        <dbReference type="Proteomes" id="UP001240150"/>
    </source>
</evidence>
<accession>A0ABY8WPE4</accession>
<dbReference type="PROSITE" id="PS01124">
    <property type="entry name" value="HTH_ARAC_FAMILY_2"/>
    <property type="match status" value="1"/>
</dbReference>
<protein>
    <submittedName>
        <fullName evidence="5">AraC family transcriptional regulator</fullName>
    </submittedName>
</protein>
<dbReference type="InterPro" id="IPR003313">
    <property type="entry name" value="AraC-bd"/>
</dbReference>
<dbReference type="Pfam" id="PF02311">
    <property type="entry name" value="AraC_binding"/>
    <property type="match status" value="1"/>
</dbReference>
<dbReference type="SUPFAM" id="SSF46689">
    <property type="entry name" value="Homeodomain-like"/>
    <property type="match status" value="1"/>
</dbReference>
<evidence type="ECO:0000313" key="5">
    <source>
        <dbReference type="EMBL" id="WIM98750.1"/>
    </source>
</evidence>
<dbReference type="Gene3D" id="1.10.10.60">
    <property type="entry name" value="Homeodomain-like"/>
    <property type="match status" value="1"/>
</dbReference>
<dbReference type="PANTHER" id="PTHR43280">
    <property type="entry name" value="ARAC-FAMILY TRANSCRIPTIONAL REGULATOR"/>
    <property type="match status" value="1"/>
</dbReference>
<evidence type="ECO:0000256" key="1">
    <source>
        <dbReference type="ARBA" id="ARBA00023015"/>
    </source>
</evidence>
<evidence type="ECO:0000259" key="4">
    <source>
        <dbReference type="PROSITE" id="PS01124"/>
    </source>
</evidence>
<dbReference type="InterPro" id="IPR009057">
    <property type="entry name" value="Homeodomain-like_sf"/>
</dbReference>
<dbReference type="SMART" id="SM00342">
    <property type="entry name" value="HTH_ARAC"/>
    <property type="match status" value="1"/>
</dbReference>
<evidence type="ECO:0000256" key="2">
    <source>
        <dbReference type="ARBA" id="ARBA00023125"/>
    </source>
</evidence>
<name>A0ABY8WPE4_9ACTN</name>
<organism evidence="5 6">
    <name type="scientific">Actinoplanes oblitus</name>
    <dbReference type="NCBI Taxonomy" id="3040509"/>
    <lineage>
        <taxon>Bacteria</taxon>
        <taxon>Bacillati</taxon>
        <taxon>Actinomycetota</taxon>
        <taxon>Actinomycetes</taxon>
        <taxon>Micromonosporales</taxon>
        <taxon>Micromonosporaceae</taxon>
        <taxon>Actinoplanes</taxon>
    </lineage>
</organism>
<evidence type="ECO:0000256" key="3">
    <source>
        <dbReference type="ARBA" id="ARBA00023163"/>
    </source>
</evidence>
<dbReference type="EMBL" id="CP126980">
    <property type="protein sequence ID" value="WIM98750.1"/>
    <property type="molecule type" value="Genomic_DNA"/>
</dbReference>
<dbReference type="SUPFAM" id="SSF51215">
    <property type="entry name" value="Regulatory protein AraC"/>
    <property type="match status" value="1"/>
</dbReference>